<dbReference type="RefSeq" id="WP_290259456.1">
    <property type="nucleotide sequence ID" value="NZ_JAUFQG010000004.1"/>
</dbReference>
<comment type="caution">
    <text evidence="2">The sequence shown here is derived from an EMBL/GenBank/DDBJ whole genome shotgun (WGS) entry which is preliminary data.</text>
</comment>
<dbReference type="NCBIfam" id="TIGR02474">
    <property type="entry name" value="pec_lyase"/>
    <property type="match status" value="1"/>
</dbReference>
<dbReference type="SUPFAM" id="SSF81853">
    <property type="entry name" value="Family 10 polysaccharide lyase"/>
    <property type="match status" value="1"/>
</dbReference>
<accession>A0ABV8V3C6</accession>
<keyword evidence="3" id="KW-1185">Reference proteome</keyword>
<dbReference type="Gene3D" id="1.50.10.20">
    <property type="match status" value="1"/>
</dbReference>
<name>A0ABV8V3C6_9GAMM</name>
<feature type="signal peptide" evidence="1">
    <location>
        <begin position="1"/>
        <end position="19"/>
    </location>
</feature>
<evidence type="ECO:0000313" key="3">
    <source>
        <dbReference type="Proteomes" id="UP001595840"/>
    </source>
</evidence>
<protein>
    <submittedName>
        <fullName evidence="2">Pectate lyase</fullName>
        <ecNumber evidence="2">4.2.2.2</ecNumber>
    </submittedName>
</protein>
<feature type="chain" id="PRO_5045849241" evidence="1">
    <location>
        <begin position="20"/>
        <end position="388"/>
    </location>
</feature>
<evidence type="ECO:0000313" key="2">
    <source>
        <dbReference type="EMBL" id="MFC4361607.1"/>
    </source>
</evidence>
<keyword evidence="1" id="KW-0732">Signal</keyword>
<gene>
    <name evidence="2" type="primary">pelA</name>
    <name evidence="2" type="ORF">ACFOX3_04790</name>
</gene>
<evidence type="ECO:0000256" key="1">
    <source>
        <dbReference type="SAM" id="SignalP"/>
    </source>
</evidence>
<reference evidence="3" key="1">
    <citation type="journal article" date="2019" name="Int. J. Syst. Evol. Microbiol.">
        <title>The Global Catalogue of Microorganisms (GCM) 10K type strain sequencing project: providing services to taxonomists for standard genome sequencing and annotation.</title>
        <authorList>
            <consortium name="The Broad Institute Genomics Platform"/>
            <consortium name="The Broad Institute Genome Sequencing Center for Infectious Disease"/>
            <person name="Wu L."/>
            <person name="Ma J."/>
        </authorList>
    </citation>
    <scope>NUCLEOTIDE SEQUENCE [LARGE SCALE GENOMIC DNA]</scope>
    <source>
        <strain evidence="3">CECT 8570</strain>
    </source>
</reference>
<keyword evidence="2" id="KW-0456">Lyase</keyword>
<organism evidence="2 3">
    <name type="scientific">Simiduia curdlanivorans</name>
    <dbReference type="NCBI Taxonomy" id="1492769"/>
    <lineage>
        <taxon>Bacteria</taxon>
        <taxon>Pseudomonadati</taxon>
        <taxon>Pseudomonadota</taxon>
        <taxon>Gammaproteobacteria</taxon>
        <taxon>Cellvibrionales</taxon>
        <taxon>Cellvibrionaceae</taxon>
        <taxon>Simiduia</taxon>
    </lineage>
</organism>
<dbReference type="EC" id="4.2.2.2" evidence="2"/>
<sequence>MKIIFSVVLLCTWIHPCFAQPEQDINAQWQAYFELSSALKRKDQKALAKELEQNRKVSKPPKAERFGFDPELPEAAFKTEEGKAIADIILSFQTPSGGWSKRVDMGQRPRRRGEAWGVEKNYQPTFDNYATTTQMRVLAKAFAATGDERYATSFKRGLDLIIKAQMPQGCWPQSFPLDGGYHNHITYNDKSMVNILELLLSVAQSAYPWLDQENQQIAQASLLKGVNCILMTQYFFEPGKTFLGWGAQHDAFSLKPAQARAYEMPALSSQESAEIMLFLMTLPSPPDVVVQAVSDAAAWLDAKRIVGKRYDRQLGKLVDDEQAKPLWSRFYSLSTGEPIFGDRDGQVYDQIERISLERRQGYAWYSTGASKALTKFQQWKTAHIQTPE</sequence>
<dbReference type="GO" id="GO:0030570">
    <property type="term" value="F:pectate lyase activity"/>
    <property type="evidence" value="ECO:0007669"/>
    <property type="project" value="UniProtKB-EC"/>
</dbReference>
<dbReference type="Pfam" id="PF09492">
    <property type="entry name" value="Pec_lyase"/>
    <property type="match status" value="1"/>
</dbReference>
<proteinExistence type="predicted"/>
<dbReference type="InterPro" id="IPR012669">
    <property type="entry name" value="Pectate_lyase"/>
</dbReference>
<dbReference type="Proteomes" id="UP001595840">
    <property type="component" value="Unassembled WGS sequence"/>
</dbReference>
<dbReference type="EMBL" id="JBHSCX010000003">
    <property type="protein sequence ID" value="MFC4361607.1"/>
    <property type="molecule type" value="Genomic_DNA"/>
</dbReference>